<dbReference type="AlphaFoldDB" id="A0A9D1EDC5"/>
<dbReference type="Proteomes" id="UP000824201">
    <property type="component" value="Unassembled WGS sequence"/>
</dbReference>
<evidence type="ECO:0000313" key="2">
    <source>
        <dbReference type="Proteomes" id="UP000824201"/>
    </source>
</evidence>
<accession>A0A9D1EDC5</accession>
<proteinExistence type="predicted"/>
<gene>
    <name evidence="1" type="ORF">IAC96_04785</name>
</gene>
<comment type="caution">
    <text evidence="1">The sequence shown here is derived from an EMBL/GenBank/DDBJ whole genome shotgun (WGS) entry which is preliminary data.</text>
</comment>
<dbReference type="EMBL" id="DVHN01000052">
    <property type="protein sequence ID" value="HIR88249.1"/>
    <property type="molecule type" value="Genomic_DNA"/>
</dbReference>
<sequence>MVKVNILRKEDEVLNVTSEFVAVKRRNGEVDIIPFVKGVQDLRLDFENRMIIGYGKNTIHMIQPDSDVVITTF</sequence>
<reference evidence="1" key="1">
    <citation type="submission" date="2020-10" db="EMBL/GenBank/DDBJ databases">
        <authorList>
            <person name="Gilroy R."/>
        </authorList>
    </citation>
    <scope>NUCLEOTIDE SEQUENCE</scope>
    <source>
        <strain evidence="1">ChiW13-3771</strain>
    </source>
</reference>
<reference evidence="1" key="2">
    <citation type="journal article" date="2021" name="PeerJ">
        <title>Extensive microbial diversity within the chicken gut microbiome revealed by metagenomics and culture.</title>
        <authorList>
            <person name="Gilroy R."/>
            <person name="Ravi A."/>
            <person name="Getino M."/>
            <person name="Pursley I."/>
            <person name="Horton D.L."/>
            <person name="Alikhan N.F."/>
            <person name="Baker D."/>
            <person name="Gharbi K."/>
            <person name="Hall N."/>
            <person name="Watson M."/>
            <person name="Adriaenssens E.M."/>
            <person name="Foster-Nyarko E."/>
            <person name="Jarju S."/>
            <person name="Secka A."/>
            <person name="Antonio M."/>
            <person name="Oren A."/>
            <person name="Chaudhuri R.R."/>
            <person name="La Ragione R."/>
            <person name="Hildebrand F."/>
            <person name="Pallen M.J."/>
        </authorList>
    </citation>
    <scope>NUCLEOTIDE SEQUENCE</scope>
    <source>
        <strain evidence="1">ChiW13-3771</strain>
    </source>
</reference>
<evidence type="ECO:0000313" key="1">
    <source>
        <dbReference type="EMBL" id="HIR88249.1"/>
    </source>
</evidence>
<organism evidence="1 2">
    <name type="scientific">Candidatus Fimimorpha faecalis</name>
    <dbReference type="NCBI Taxonomy" id="2840824"/>
    <lineage>
        <taxon>Bacteria</taxon>
        <taxon>Bacillati</taxon>
        <taxon>Bacillota</taxon>
        <taxon>Clostridia</taxon>
        <taxon>Eubacteriales</taxon>
        <taxon>Candidatus Fimimorpha</taxon>
    </lineage>
</organism>
<protein>
    <submittedName>
        <fullName evidence="1">Uncharacterized protein</fullName>
    </submittedName>
</protein>
<name>A0A9D1EDC5_9FIRM</name>